<dbReference type="GO" id="GO:1990904">
    <property type="term" value="C:ribonucleoprotein complex"/>
    <property type="evidence" value="ECO:0007669"/>
    <property type="project" value="UniProtKB-KW"/>
</dbReference>
<dbReference type="RefSeq" id="XP_041139542.1">
    <property type="nucleotide sequence ID" value="XM_041281751.1"/>
</dbReference>
<dbReference type="GO" id="GO:0005739">
    <property type="term" value="C:mitochondrion"/>
    <property type="evidence" value="ECO:0007669"/>
    <property type="project" value="UniProtKB-SubCell"/>
</dbReference>
<comment type="subcellular location">
    <subcellularLocation>
        <location evidence="1">Mitochondrion</location>
    </subcellularLocation>
</comment>
<dbReference type="InterPro" id="IPR011332">
    <property type="entry name" value="Ribosomal_zn-bd"/>
</dbReference>
<protein>
    <recommendedName>
        <fullName evidence="6">Large ribosomal subunit protein bL33m</fullName>
    </recommendedName>
</protein>
<keyword evidence="5" id="KW-0687">Ribonucleoprotein</keyword>
<dbReference type="SUPFAM" id="SSF57829">
    <property type="entry name" value="Zn-binding ribosomal proteins"/>
    <property type="match status" value="1"/>
</dbReference>
<evidence type="ECO:0000256" key="2">
    <source>
        <dbReference type="ARBA" id="ARBA00007596"/>
    </source>
</evidence>
<evidence type="ECO:0000256" key="4">
    <source>
        <dbReference type="ARBA" id="ARBA00023128"/>
    </source>
</evidence>
<dbReference type="GO" id="GO:0006412">
    <property type="term" value="P:translation"/>
    <property type="evidence" value="ECO:0007669"/>
    <property type="project" value="InterPro"/>
</dbReference>
<dbReference type="OrthoDB" id="275534at2759"/>
<evidence type="ECO:0000313" key="8">
    <source>
        <dbReference type="Proteomes" id="UP000663131"/>
    </source>
</evidence>
<keyword evidence="3" id="KW-0689">Ribosomal protein</keyword>
<name>A0A871RB20_DEKBR</name>
<evidence type="ECO:0000256" key="3">
    <source>
        <dbReference type="ARBA" id="ARBA00022980"/>
    </source>
</evidence>
<dbReference type="Proteomes" id="UP000663131">
    <property type="component" value="Chromosome 9"/>
</dbReference>
<proteinExistence type="inferred from homology"/>
<comment type="similarity">
    <text evidence="2">Belongs to the bacterial ribosomal protein bL33 family.</text>
</comment>
<dbReference type="PANTHER" id="PTHR47037">
    <property type="entry name" value="39S RIBOSOMAL PROTEIN L33, MITOCHONDRIAL"/>
    <property type="match status" value="1"/>
</dbReference>
<evidence type="ECO:0000256" key="1">
    <source>
        <dbReference type="ARBA" id="ARBA00004173"/>
    </source>
</evidence>
<keyword evidence="4" id="KW-0496">Mitochondrion</keyword>
<dbReference type="KEGG" id="bbrx:BRETT_003240"/>
<gene>
    <name evidence="7" type="ORF">BRETT_003240</name>
</gene>
<reference evidence="7" key="2">
    <citation type="journal article" name="BMC Genomics">
        <title>New genome assemblies reveal patterns of domestication and adaptation across Brettanomyces (Dekkera) species.</title>
        <authorList>
            <person name="Roach M.J."/>
            <person name="Borneman A.R."/>
        </authorList>
    </citation>
    <scope>NUCLEOTIDE SEQUENCE</scope>
    <source>
        <strain evidence="7">UCD 2041</strain>
    </source>
</reference>
<organism evidence="7 8">
    <name type="scientific">Dekkera bruxellensis</name>
    <name type="common">Brettanomyces custersii</name>
    <dbReference type="NCBI Taxonomy" id="5007"/>
    <lineage>
        <taxon>Eukaryota</taxon>
        <taxon>Fungi</taxon>
        <taxon>Dikarya</taxon>
        <taxon>Ascomycota</taxon>
        <taxon>Saccharomycotina</taxon>
        <taxon>Pichiomycetes</taxon>
        <taxon>Pichiales</taxon>
        <taxon>Pichiaceae</taxon>
        <taxon>Brettanomyces</taxon>
    </lineage>
</organism>
<reference evidence="7" key="1">
    <citation type="submission" date="2020-10" db="EMBL/GenBank/DDBJ databases">
        <authorList>
            <person name="Palmer J.M."/>
        </authorList>
    </citation>
    <scope>NUCLEOTIDE SEQUENCE</scope>
    <source>
        <strain evidence="7">UCD 2041</strain>
    </source>
</reference>
<evidence type="ECO:0000256" key="6">
    <source>
        <dbReference type="ARBA" id="ARBA00035275"/>
    </source>
</evidence>
<accession>A0A871RB20</accession>
<dbReference type="GeneID" id="64575164"/>
<dbReference type="Gene3D" id="2.20.28.120">
    <property type="entry name" value="Ribosomal protein L33"/>
    <property type="match status" value="1"/>
</dbReference>
<sequence length="83" mass="9530">MASKSNQSPSKARTTIVQLISTAKTGYRRTLVVPRTAKEVTQVRYDPIAQRHVMFVESRKRRGAIPVKPLDFSRGAFDWKKKR</sequence>
<evidence type="ECO:0000313" key="7">
    <source>
        <dbReference type="EMBL" id="QOU23049.1"/>
    </source>
</evidence>
<dbReference type="GO" id="GO:0005840">
    <property type="term" value="C:ribosome"/>
    <property type="evidence" value="ECO:0007669"/>
    <property type="project" value="UniProtKB-KW"/>
</dbReference>
<dbReference type="PANTHER" id="PTHR47037:SF1">
    <property type="entry name" value="LARGE RIBOSOMAL SUBUNIT PROTEIN BL33M"/>
    <property type="match status" value="1"/>
</dbReference>
<dbReference type="EMBL" id="CP063137">
    <property type="protein sequence ID" value="QOU23049.1"/>
    <property type="molecule type" value="Genomic_DNA"/>
</dbReference>
<evidence type="ECO:0000256" key="5">
    <source>
        <dbReference type="ARBA" id="ARBA00023274"/>
    </source>
</evidence>
<dbReference type="AlphaFoldDB" id="A0A871RB20"/>
<dbReference type="InterPro" id="IPR038584">
    <property type="entry name" value="Ribosomal_bL33_sf"/>
</dbReference>
<dbReference type="InterPro" id="IPR052008">
    <property type="entry name" value="Mitoribosomal_protein_bL33"/>
</dbReference>